<evidence type="ECO:0000313" key="2">
    <source>
        <dbReference type="EMBL" id="KAG7530924.1"/>
    </source>
</evidence>
<keyword evidence="3" id="KW-1185">Reference proteome</keyword>
<feature type="region of interest" description="Disordered" evidence="1">
    <location>
        <begin position="197"/>
        <end position="243"/>
    </location>
</feature>
<feature type="compositionally biased region" description="Polar residues" evidence="1">
    <location>
        <begin position="1"/>
        <end position="26"/>
    </location>
</feature>
<feature type="compositionally biased region" description="Basic and acidic residues" evidence="1">
    <location>
        <begin position="210"/>
        <end position="222"/>
    </location>
</feature>
<feature type="compositionally biased region" description="Polar residues" evidence="1">
    <location>
        <begin position="59"/>
        <end position="71"/>
    </location>
</feature>
<evidence type="ECO:0000256" key="1">
    <source>
        <dbReference type="SAM" id="MobiDB-lite"/>
    </source>
</evidence>
<name>A0A8K0JKF6_9TREE</name>
<sequence>MSSPDTSTNLRQDSLSHTVEMTNAASPGSELSDLLDSLERTYGTPSSTYRDGDEPEDSTAASMHRTSGLGTSGPLQSFADVHLVQAPMTLKDATAMLGPDNPLEHYKFRSYATKARIDYLYVVIRNLPDGTAERFIGPEEKPQILREICDTSRRMVHIYSAEEIALYTCLYHKIVEMEQDGRVWPLVEGWEVDQERQEAQEVQLNDDDSDHAPSEGEDDNIRVAKSRGSRANLEQFQEIGRRK</sequence>
<protein>
    <submittedName>
        <fullName evidence="2">Uncharacterized protein</fullName>
    </submittedName>
</protein>
<evidence type="ECO:0000313" key="3">
    <source>
        <dbReference type="Proteomes" id="UP000812966"/>
    </source>
</evidence>
<comment type="caution">
    <text evidence="2">The sequence shown here is derived from an EMBL/GenBank/DDBJ whole genome shotgun (WGS) entry which is preliminary data.</text>
</comment>
<feature type="region of interest" description="Disordered" evidence="1">
    <location>
        <begin position="1"/>
        <end position="71"/>
    </location>
</feature>
<accession>A0A8K0JKF6</accession>
<gene>
    <name evidence="2" type="ORF">FFLO_04702</name>
</gene>
<organism evidence="2 3">
    <name type="scientific">Filobasidium floriforme</name>
    <dbReference type="NCBI Taxonomy" id="5210"/>
    <lineage>
        <taxon>Eukaryota</taxon>
        <taxon>Fungi</taxon>
        <taxon>Dikarya</taxon>
        <taxon>Basidiomycota</taxon>
        <taxon>Agaricomycotina</taxon>
        <taxon>Tremellomycetes</taxon>
        <taxon>Filobasidiales</taxon>
        <taxon>Filobasidiaceae</taxon>
        <taxon>Filobasidium</taxon>
    </lineage>
</organism>
<dbReference type="AlphaFoldDB" id="A0A8K0JKF6"/>
<dbReference type="EMBL" id="JABELV010000104">
    <property type="protein sequence ID" value="KAG7530924.1"/>
    <property type="molecule type" value="Genomic_DNA"/>
</dbReference>
<reference evidence="2" key="1">
    <citation type="submission" date="2020-04" db="EMBL/GenBank/DDBJ databases">
        <title>Analysis of mating type loci in Filobasidium floriforme.</title>
        <authorList>
            <person name="Nowrousian M."/>
        </authorList>
    </citation>
    <scope>NUCLEOTIDE SEQUENCE</scope>
    <source>
        <strain evidence="2">CBS 6242</strain>
    </source>
</reference>
<proteinExistence type="predicted"/>
<dbReference type="Proteomes" id="UP000812966">
    <property type="component" value="Unassembled WGS sequence"/>
</dbReference>